<dbReference type="EMBL" id="MFMA01000022">
    <property type="protein sequence ID" value="OGG73937.1"/>
    <property type="molecule type" value="Genomic_DNA"/>
</dbReference>
<dbReference type="PANTHER" id="PTHR43649">
    <property type="entry name" value="ARABINOSE-BINDING PROTEIN-RELATED"/>
    <property type="match status" value="1"/>
</dbReference>
<dbReference type="InterPro" id="IPR050490">
    <property type="entry name" value="Bact_solute-bd_prot1"/>
</dbReference>
<evidence type="ECO:0000313" key="2">
    <source>
        <dbReference type="Proteomes" id="UP000178427"/>
    </source>
</evidence>
<gene>
    <name evidence="1" type="ORF">A3A40_01260</name>
</gene>
<proteinExistence type="predicted"/>
<name>A0A1F6EJZ6_9BACT</name>
<dbReference type="SUPFAM" id="SSF53850">
    <property type="entry name" value="Periplasmic binding protein-like II"/>
    <property type="match status" value="1"/>
</dbReference>
<comment type="caution">
    <text evidence="1">The sequence shown here is derived from an EMBL/GenBank/DDBJ whole genome shotgun (WGS) entry which is preliminary data.</text>
</comment>
<dbReference type="Gene3D" id="3.40.190.10">
    <property type="entry name" value="Periplasmic binding protein-like II"/>
    <property type="match status" value="1"/>
</dbReference>
<evidence type="ECO:0008006" key="3">
    <source>
        <dbReference type="Google" id="ProtNLM"/>
    </source>
</evidence>
<sequence>MKNLSVFQVILLASFSALAISGILVFALVMGGAGGNAIGPIVIWGTQEPSAFAVVLRQAAENDGRLAQVSYVQKDPATYETQLTEALAGGTGPDLFLLRQDYAMRNVGKVIPISNEYLPKSQFEDTFVESAQPYLSQSGVLGIPILVDPIVMYWNRDMLGSAGYAKPPQYLEEFPGVAERIVKRGDTGKIAKAAFALGEYANIDHAKDILSLLILQAGGSITRKDNTERLVPTLSARTTGQMTQATESALRFYSEFADPSKAHYSWNRSLPSSRAAFAAGDLAIYFGYASEARIIARTNPNLNFAAAPVPQSKNRNSVDVARVYALAISRTSRNPVGARTVATLIGDTGVARALSIALDIPSARRDVLAEKSADENVLFESQAIIARSWIDPNPEKTDDIFRAMIESVTSGVARYGEAIGKADQQMAQLIGQ</sequence>
<dbReference type="InterPro" id="IPR006059">
    <property type="entry name" value="SBP"/>
</dbReference>
<dbReference type="AlphaFoldDB" id="A0A1F6EJZ6"/>
<protein>
    <recommendedName>
        <fullName evidence="3">Extracellular solute-binding protein</fullName>
    </recommendedName>
</protein>
<dbReference type="PANTHER" id="PTHR43649:SF12">
    <property type="entry name" value="DIACETYLCHITOBIOSE BINDING PROTEIN DASA"/>
    <property type="match status" value="1"/>
</dbReference>
<dbReference type="STRING" id="1798513.A3A40_01260"/>
<reference evidence="1 2" key="1">
    <citation type="journal article" date="2016" name="Nat. Commun.">
        <title>Thousands of microbial genomes shed light on interconnected biogeochemical processes in an aquifer system.</title>
        <authorList>
            <person name="Anantharaman K."/>
            <person name="Brown C.T."/>
            <person name="Hug L.A."/>
            <person name="Sharon I."/>
            <person name="Castelle C.J."/>
            <person name="Probst A.J."/>
            <person name="Thomas B.C."/>
            <person name="Singh A."/>
            <person name="Wilkins M.J."/>
            <person name="Karaoz U."/>
            <person name="Brodie E.L."/>
            <person name="Williams K.H."/>
            <person name="Hubbard S.S."/>
            <person name="Banfield J.F."/>
        </authorList>
    </citation>
    <scope>NUCLEOTIDE SEQUENCE [LARGE SCALE GENOMIC DNA]</scope>
</reference>
<dbReference type="Pfam" id="PF01547">
    <property type="entry name" value="SBP_bac_1"/>
    <property type="match status" value="1"/>
</dbReference>
<organism evidence="1 2">
    <name type="scientific">Candidatus Kaiserbacteria bacterium RIFCSPLOWO2_01_FULL_54_20</name>
    <dbReference type="NCBI Taxonomy" id="1798513"/>
    <lineage>
        <taxon>Bacteria</taxon>
        <taxon>Candidatus Kaiseribacteriota</taxon>
    </lineage>
</organism>
<accession>A0A1F6EJZ6</accession>
<evidence type="ECO:0000313" key="1">
    <source>
        <dbReference type="EMBL" id="OGG73937.1"/>
    </source>
</evidence>
<dbReference type="Proteomes" id="UP000178427">
    <property type="component" value="Unassembled WGS sequence"/>
</dbReference>